<evidence type="ECO:0000313" key="2">
    <source>
        <dbReference type="Proteomes" id="UP000584374"/>
    </source>
</evidence>
<accession>A0A840QEK8</accession>
<name>A0A840QEK8_9PSEU</name>
<keyword evidence="2" id="KW-1185">Reference proteome</keyword>
<gene>
    <name evidence="1" type="ORF">BJ970_006843</name>
</gene>
<sequence>MRSPEPLPCRTTRIPYDDRNGKVLWPNAARMTALTYVCPEQLGHRAVDHFELSRFR</sequence>
<dbReference type="Proteomes" id="UP000584374">
    <property type="component" value="Unassembled WGS sequence"/>
</dbReference>
<dbReference type="EMBL" id="JACHIW010000002">
    <property type="protein sequence ID" value="MBB5159244.1"/>
    <property type="molecule type" value="Genomic_DNA"/>
</dbReference>
<proteinExistence type="predicted"/>
<protein>
    <submittedName>
        <fullName evidence="1">Uncharacterized protein</fullName>
    </submittedName>
</protein>
<comment type="caution">
    <text evidence="1">The sequence shown here is derived from an EMBL/GenBank/DDBJ whole genome shotgun (WGS) entry which is preliminary data.</text>
</comment>
<reference evidence="1 2" key="1">
    <citation type="submission" date="2020-08" db="EMBL/GenBank/DDBJ databases">
        <title>Sequencing the genomes of 1000 actinobacteria strains.</title>
        <authorList>
            <person name="Klenk H.-P."/>
        </authorList>
    </citation>
    <scope>NUCLEOTIDE SEQUENCE [LARGE SCALE GENOMIC DNA]</scope>
    <source>
        <strain evidence="1 2">DSM 45584</strain>
    </source>
</reference>
<dbReference type="AlphaFoldDB" id="A0A840QEK8"/>
<organism evidence="1 2">
    <name type="scientific">Saccharopolyspora phatthalungensis</name>
    <dbReference type="NCBI Taxonomy" id="664693"/>
    <lineage>
        <taxon>Bacteria</taxon>
        <taxon>Bacillati</taxon>
        <taxon>Actinomycetota</taxon>
        <taxon>Actinomycetes</taxon>
        <taxon>Pseudonocardiales</taxon>
        <taxon>Pseudonocardiaceae</taxon>
        <taxon>Saccharopolyspora</taxon>
    </lineage>
</organism>
<evidence type="ECO:0000313" key="1">
    <source>
        <dbReference type="EMBL" id="MBB5159244.1"/>
    </source>
</evidence>